<feature type="domain" description="DDH" evidence="6">
    <location>
        <begin position="99"/>
        <end position="244"/>
    </location>
</feature>
<keyword evidence="4" id="KW-0378">Hydrolase</keyword>
<evidence type="ECO:0000259" key="9">
    <source>
        <dbReference type="Pfam" id="PF17768"/>
    </source>
</evidence>
<keyword evidence="11" id="KW-1185">Reference proteome</keyword>
<comment type="caution">
    <text evidence="10">The sequence shown here is derived from an EMBL/GenBank/DDBJ whole genome shotgun (WGS) entry which is preliminary data.</text>
</comment>
<dbReference type="NCBIfam" id="TIGR00644">
    <property type="entry name" value="recJ"/>
    <property type="match status" value="1"/>
</dbReference>
<dbReference type="AlphaFoldDB" id="A0A4S3B7P6"/>
<dbReference type="InterPro" id="IPR004610">
    <property type="entry name" value="RecJ"/>
</dbReference>
<dbReference type="InterPro" id="IPR001667">
    <property type="entry name" value="DDH_dom"/>
</dbReference>
<evidence type="ECO:0000256" key="2">
    <source>
        <dbReference type="ARBA" id="ARBA00019841"/>
    </source>
</evidence>
<dbReference type="Pfam" id="PF01368">
    <property type="entry name" value="DHH"/>
    <property type="match status" value="1"/>
</dbReference>
<dbReference type="SUPFAM" id="SSF64182">
    <property type="entry name" value="DHH phosphoesterases"/>
    <property type="match status" value="1"/>
</dbReference>
<dbReference type="Pfam" id="PF17768">
    <property type="entry name" value="RecJ_OB"/>
    <property type="match status" value="1"/>
</dbReference>
<dbReference type="Gene3D" id="3.90.1640.30">
    <property type="match status" value="1"/>
</dbReference>
<feature type="domain" description="RecJ OB" evidence="9">
    <location>
        <begin position="469"/>
        <end position="575"/>
    </location>
</feature>
<dbReference type="GO" id="GO:0003676">
    <property type="term" value="F:nucleic acid binding"/>
    <property type="evidence" value="ECO:0007669"/>
    <property type="project" value="InterPro"/>
</dbReference>
<dbReference type="PANTHER" id="PTHR30255">
    <property type="entry name" value="SINGLE-STRANDED-DNA-SPECIFIC EXONUCLEASE RECJ"/>
    <property type="match status" value="1"/>
</dbReference>
<accession>A0A4S3B7P6</accession>
<evidence type="ECO:0000256" key="3">
    <source>
        <dbReference type="ARBA" id="ARBA00022722"/>
    </source>
</evidence>
<keyword evidence="3" id="KW-0540">Nuclease</keyword>
<comment type="similarity">
    <text evidence="1">Belongs to the RecJ family.</text>
</comment>
<dbReference type="Proteomes" id="UP000310506">
    <property type="component" value="Unassembled WGS sequence"/>
</dbReference>
<dbReference type="EMBL" id="SDGV01000004">
    <property type="protein sequence ID" value="THB61953.1"/>
    <property type="molecule type" value="Genomic_DNA"/>
</dbReference>
<organism evidence="10 11">
    <name type="scientific">Vagococcus silagei</name>
    <dbReference type="NCBI Taxonomy" id="2508885"/>
    <lineage>
        <taxon>Bacteria</taxon>
        <taxon>Bacillati</taxon>
        <taxon>Bacillota</taxon>
        <taxon>Bacilli</taxon>
        <taxon>Lactobacillales</taxon>
        <taxon>Enterococcaceae</taxon>
        <taxon>Vagococcus</taxon>
    </lineage>
</organism>
<dbReference type="Gene3D" id="3.10.310.30">
    <property type="match status" value="1"/>
</dbReference>
<protein>
    <recommendedName>
        <fullName evidence="2">Single-stranded-DNA-specific exonuclease RecJ</fullName>
    </recommendedName>
</protein>
<evidence type="ECO:0000259" key="6">
    <source>
        <dbReference type="Pfam" id="PF01368"/>
    </source>
</evidence>
<evidence type="ECO:0000256" key="5">
    <source>
        <dbReference type="ARBA" id="ARBA00022839"/>
    </source>
</evidence>
<dbReference type="Pfam" id="PF02272">
    <property type="entry name" value="DHHA1"/>
    <property type="match status" value="1"/>
</dbReference>
<keyword evidence="5 10" id="KW-0269">Exonuclease</keyword>
<evidence type="ECO:0000259" key="8">
    <source>
        <dbReference type="Pfam" id="PF10141"/>
    </source>
</evidence>
<dbReference type="InterPro" id="IPR041122">
    <property type="entry name" value="RecJ_OB"/>
</dbReference>
<evidence type="ECO:0000256" key="1">
    <source>
        <dbReference type="ARBA" id="ARBA00005915"/>
    </source>
</evidence>
<feature type="domain" description="DHHA1" evidence="7">
    <location>
        <begin position="365"/>
        <end position="454"/>
    </location>
</feature>
<dbReference type="InterPro" id="IPR051673">
    <property type="entry name" value="SSDNA_exonuclease_RecJ"/>
</dbReference>
<dbReference type="InterPro" id="IPR038763">
    <property type="entry name" value="DHH_sf"/>
</dbReference>
<dbReference type="Pfam" id="PF10141">
    <property type="entry name" value="ssDNA-exonuc_C"/>
    <property type="match status" value="1"/>
</dbReference>
<dbReference type="OrthoDB" id="9809852at2"/>
<evidence type="ECO:0000313" key="10">
    <source>
        <dbReference type="EMBL" id="THB61953.1"/>
    </source>
</evidence>
<reference evidence="10 11" key="1">
    <citation type="submission" date="2019-01" db="EMBL/GenBank/DDBJ databases">
        <title>Vagococcus silagei sp. nov. isolated from brewer's grain.</title>
        <authorList>
            <person name="Guu J.-R."/>
        </authorList>
    </citation>
    <scope>NUCLEOTIDE SEQUENCE [LARGE SCALE GENOMIC DNA]</scope>
    <source>
        <strain evidence="10 11">2B-2</strain>
    </source>
</reference>
<dbReference type="InterPro" id="IPR018779">
    <property type="entry name" value="RecJ_C"/>
</dbReference>
<evidence type="ECO:0000313" key="11">
    <source>
        <dbReference type="Proteomes" id="UP000310506"/>
    </source>
</evidence>
<evidence type="ECO:0000256" key="4">
    <source>
        <dbReference type="ARBA" id="ARBA00022801"/>
    </source>
</evidence>
<name>A0A4S3B7P6_9ENTE</name>
<sequence length="785" mass="88601">MWLFRPFFNAKRSVILKESRYQWQEETDTIKSESLFPALKELGLSNDLAPLLWKRGVKQVEDVASFFYPALENLHDPFLLYDMEKAVERIQTAIMNNEKILVYGDYDADGITSTSLMKESLELVGANVSYFIPNRFDDGYGPNKEVYKYYMKQEQVTLIITVDNGVSGHEAIQYAQENNVDVIVTDHHELPEILPNAYAIIHPRHPQGEYPFGDLAGVGVAFKLSSALLGEIPIDALDLVAIGTIADLVSLTDENRALVKLGLDRLKETDRIGLQIMFSETKLKLAELNEETVGFTIGPRLNAIGRLGDGSPGVELLTTFDDEAAEQIVRDVEASNDERKEIVQRISGEALLMAEQESSDFNLIIKEGWHQGVLGIVASKVVQKTGRPTLIMTYDEQTGLIKGSGRSTEHLDMFQFLTQMKEKFVSFGGHHMACGLSFEKDKVESIREAIKTQLAAGEYDFSQKPALAIDENLAIDQITVKKIEQLNQLRPFGTDNPAPYFKIDPETMTSMKRLGVNQDHLKLLVRSGETDLDCIGFSFGDALEEIESGSGLSFVGQVSINEWNGQRKPQFQITDYCVNGLQIFDARGKKAQNFELSKNDICGLVFTQPFYDKFSKTMNVKLFDFEKLDSIDIYQTIAILECPPSLEVAEKMAVAYDVSRWVLLCETDFDHYLAGIPTRDDFGKFFKLIHQQSSIDVRHKLDAIISYLKIDKNKVIFMIKVFFELGFVTIEDGLMKRVENPPHRPLTESTKYQAYLKKIESEKLFICSNTGEIKQWLCSIGGNKK</sequence>
<proteinExistence type="inferred from homology"/>
<dbReference type="PANTHER" id="PTHR30255:SF2">
    <property type="entry name" value="SINGLE-STRANDED-DNA-SPECIFIC EXONUCLEASE RECJ"/>
    <property type="match status" value="1"/>
</dbReference>
<dbReference type="GO" id="GO:0006281">
    <property type="term" value="P:DNA repair"/>
    <property type="evidence" value="ECO:0007669"/>
    <property type="project" value="InterPro"/>
</dbReference>
<dbReference type="GO" id="GO:0008409">
    <property type="term" value="F:5'-3' exonuclease activity"/>
    <property type="evidence" value="ECO:0007669"/>
    <property type="project" value="InterPro"/>
</dbReference>
<evidence type="ECO:0000259" key="7">
    <source>
        <dbReference type="Pfam" id="PF02272"/>
    </source>
</evidence>
<gene>
    <name evidence="10" type="primary">recJ</name>
    <name evidence="10" type="ORF">ESZ54_01735</name>
</gene>
<dbReference type="GO" id="GO:0006310">
    <property type="term" value="P:DNA recombination"/>
    <property type="evidence" value="ECO:0007669"/>
    <property type="project" value="InterPro"/>
</dbReference>
<dbReference type="InterPro" id="IPR003156">
    <property type="entry name" value="DHHA1_dom"/>
</dbReference>
<feature type="domain" description="Single-stranded-DNA-specific exonuclease RecJ C-terminal" evidence="8">
    <location>
        <begin position="582"/>
        <end position="777"/>
    </location>
</feature>